<reference evidence="2" key="1">
    <citation type="submission" date="2018-01" db="EMBL/GenBank/DDBJ databases">
        <title>Draft Genome Sequence of the Radioresistant Bacterium Deinococcus aerius TR0125, Isolated from the Higher Atmosphere above Japan.</title>
        <authorList>
            <person name="Satoh K."/>
            <person name="Arai H."/>
            <person name="Sanzen T."/>
            <person name="Kawaguchi Y."/>
            <person name="Hayashi H."/>
            <person name="Yokobori S."/>
            <person name="Yamagishi A."/>
            <person name="Oono Y."/>
            <person name="Narumi I."/>
        </authorList>
    </citation>
    <scope>NUCLEOTIDE SEQUENCE [LARGE SCALE GENOMIC DNA]</scope>
    <source>
        <strain evidence="2">TR0125</strain>
    </source>
</reference>
<dbReference type="EMBL" id="BFAG01000002">
    <property type="protein sequence ID" value="GBF04797.1"/>
    <property type="molecule type" value="Genomic_DNA"/>
</dbReference>
<comment type="caution">
    <text evidence="1">The sequence shown here is derived from an EMBL/GenBank/DDBJ whole genome shotgun (WGS) entry which is preliminary data.</text>
</comment>
<evidence type="ECO:0000313" key="2">
    <source>
        <dbReference type="Proteomes" id="UP000236569"/>
    </source>
</evidence>
<sequence length="119" mass="13189">MLDLWLVPVSMLDLVGTPQEPEPPSGAHQLYHLLLQDAPLPRVDEGVWLPLGPSTVEAAFHSPEERASLALLRLNVVDELAFHQARAVLEACGWQWPQGPTRIRHNPALPTELQAVQRA</sequence>
<dbReference type="AlphaFoldDB" id="A0A2I9DR65"/>
<keyword evidence="2" id="KW-1185">Reference proteome</keyword>
<evidence type="ECO:0000313" key="1">
    <source>
        <dbReference type="EMBL" id="GBF04797.1"/>
    </source>
</evidence>
<gene>
    <name evidence="1" type="ORF">DAERI_020394</name>
</gene>
<name>A0A2I9DR65_9DEIO</name>
<dbReference type="Proteomes" id="UP000236569">
    <property type="component" value="Unassembled WGS sequence"/>
</dbReference>
<accession>A0A2I9DR65</accession>
<proteinExistence type="predicted"/>
<organism evidence="1 2">
    <name type="scientific">Deinococcus aerius</name>
    <dbReference type="NCBI Taxonomy" id="200253"/>
    <lineage>
        <taxon>Bacteria</taxon>
        <taxon>Thermotogati</taxon>
        <taxon>Deinococcota</taxon>
        <taxon>Deinococci</taxon>
        <taxon>Deinococcales</taxon>
        <taxon>Deinococcaceae</taxon>
        <taxon>Deinococcus</taxon>
    </lineage>
</organism>
<protein>
    <submittedName>
        <fullName evidence="1">Uncharacterized protein</fullName>
    </submittedName>
</protein>